<dbReference type="HOGENOM" id="CLU_700171_0_0_1"/>
<keyword evidence="2" id="KW-1185">Reference proteome</keyword>
<dbReference type="OrthoDB" id="3478523at2759"/>
<sequence>MTSKIANSKFRRISLNLEKLPCELHEPVLADLEFHQLIRLSAHAGPRLAWSLQNSLAPWSPCFRQQGDMGEWQRLLSVSDSIRKFCFAQPKTKDHVPWVFEHGDLAFLVYKKAQWARGGTTSLVPEHTLRNGKALARHWLAALNHIVVDATWSTLHDDYARTVEPWASSVAGAKDVFSKIPDIGIMTTTTRSNEPSTTLRSKYKPRASKVVNAKTVFTSRELVRFVDLYQQVRVKRAEAFAQELYRLAHLYDAHAARLKMPFDPRLHAPDDLNAAHIPTTMRCQARRLVRLAQCTRWRRSDAFKHRFAWPALIPYDWGIQLFNTVVQKPGFLDQDGAEEGPAEREAATVALVKQCRYIVASPPCWATGGPKTHTNAVARLSSKMGRQHLGEQAPDTSIPLCIRVDKTDIGWRELGKLHVVPRGEAELQWLQTFAEVTASMEQGYPNLL</sequence>
<proteinExistence type="predicted"/>
<reference evidence="1 2" key="2">
    <citation type="journal article" date="2013" name="PLoS Genet.">
        <title>Comparative genome structure, secondary metabolite, and effector coding capacity across Cochliobolus pathogens.</title>
        <authorList>
            <person name="Condon B.J."/>
            <person name="Leng Y."/>
            <person name="Wu D."/>
            <person name="Bushley K.E."/>
            <person name="Ohm R.A."/>
            <person name="Otillar R."/>
            <person name="Martin J."/>
            <person name="Schackwitz W."/>
            <person name="Grimwood J."/>
            <person name="MohdZainudin N."/>
            <person name="Xue C."/>
            <person name="Wang R."/>
            <person name="Manning V.A."/>
            <person name="Dhillon B."/>
            <person name="Tu Z.J."/>
            <person name="Steffenson B.J."/>
            <person name="Salamov A."/>
            <person name="Sun H."/>
            <person name="Lowry S."/>
            <person name="LaButti K."/>
            <person name="Han J."/>
            <person name="Copeland A."/>
            <person name="Lindquist E."/>
            <person name="Barry K."/>
            <person name="Schmutz J."/>
            <person name="Baker S.E."/>
            <person name="Ciuffetti L.M."/>
            <person name="Grigoriev I.V."/>
            <person name="Zhong S."/>
            <person name="Turgeon B.G."/>
        </authorList>
    </citation>
    <scope>NUCLEOTIDE SEQUENCE [LARGE SCALE GENOMIC DNA]</scope>
    <source>
        <strain evidence="2">28A</strain>
    </source>
</reference>
<evidence type="ECO:0000313" key="2">
    <source>
        <dbReference type="Proteomes" id="UP000016935"/>
    </source>
</evidence>
<organism evidence="1 2">
    <name type="scientific">Exserohilum turcicum (strain 28A)</name>
    <name type="common">Northern leaf blight fungus</name>
    <name type="synonym">Setosphaeria turcica</name>
    <dbReference type="NCBI Taxonomy" id="671987"/>
    <lineage>
        <taxon>Eukaryota</taxon>
        <taxon>Fungi</taxon>
        <taxon>Dikarya</taxon>
        <taxon>Ascomycota</taxon>
        <taxon>Pezizomycotina</taxon>
        <taxon>Dothideomycetes</taxon>
        <taxon>Pleosporomycetidae</taxon>
        <taxon>Pleosporales</taxon>
        <taxon>Pleosporineae</taxon>
        <taxon>Pleosporaceae</taxon>
        <taxon>Exserohilum</taxon>
    </lineage>
</organism>
<dbReference type="AlphaFoldDB" id="R0KKQ1"/>
<protein>
    <recommendedName>
        <fullName evidence="3">F-box domain-containing protein</fullName>
    </recommendedName>
</protein>
<name>R0KKQ1_EXST2</name>
<dbReference type="Proteomes" id="UP000016935">
    <property type="component" value="Unassembled WGS sequence"/>
</dbReference>
<dbReference type="EMBL" id="KB908504">
    <property type="protein sequence ID" value="EOA89704.1"/>
    <property type="molecule type" value="Genomic_DNA"/>
</dbReference>
<reference evidence="1 2" key="1">
    <citation type="journal article" date="2012" name="PLoS Pathog.">
        <title>Diverse lifestyles and strategies of plant pathogenesis encoded in the genomes of eighteen Dothideomycetes fungi.</title>
        <authorList>
            <person name="Ohm R.A."/>
            <person name="Feau N."/>
            <person name="Henrissat B."/>
            <person name="Schoch C.L."/>
            <person name="Horwitz B.A."/>
            <person name="Barry K.W."/>
            <person name="Condon B.J."/>
            <person name="Copeland A.C."/>
            <person name="Dhillon B."/>
            <person name="Glaser F."/>
            <person name="Hesse C.N."/>
            <person name="Kosti I."/>
            <person name="LaButti K."/>
            <person name="Lindquist E.A."/>
            <person name="Lucas S."/>
            <person name="Salamov A.A."/>
            <person name="Bradshaw R.E."/>
            <person name="Ciuffetti L."/>
            <person name="Hamelin R.C."/>
            <person name="Kema G.H.J."/>
            <person name="Lawrence C."/>
            <person name="Scott J.A."/>
            <person name="Spatafora J.W."/>
            <person name="Turgeon B.G."/>
            <person name="de Wit P.J.G.M."/>
            <person name="Zhong S."/>
            <person name="Goodwin S.B."/>
            <person name="Grigoriev I.V."/>
        </authorList>
    </citation>
    <scope>NUCLEOTIDE SEQUENCE [LARGE SCALE GENOMIC DNA]</scope>
    <source>
        <strain evidence="2">28A</strain>
    </source>
</reference>
<evidence type="ECO:0000313" key="1">
    <source>
        <dbReference type="EMBL" id="EOA89704.1"/>
    </source>
</evidence>
<accession>R0KKQ1</accession>
<gene>
    <name evidence="1" type="ORF">SETTUDRAFT_37362</name>
</gene>
<dbReference type="GeneID" id="19404247"/>
<dbReference type="RefSeq" id="XP_008022464.1">
    <property type="nucleotide sequence ID" value="XM_008024273.1"/>
</dbReference>
<evidence type="ECO:0008006" key="3">
    <source>
        <dbReference type="Google" id="ProtNLM"/>
    </source>
</evidence>